<dbReference type="InterPro" id="IPR013785">
    <property type="entry name" value="Aldolase_TIM"/>
</dbReference>
<evidence type="ECO:0000313" key="16">
    <source>
        <dbReference type="EMBL" id="MDO9708682.1"/>
    </source>
</evidence>
<dbReference type="InterPro" id="IPR005720">
    <property type="entry name" value="Dihydroorotate_DH_cat"/>
</dbReference>
<proteinExistence type="inferred from homology"/>
<dbReference type="PANTHER" id="PTHR48109">
    <property type="entry name" value="DIHYDROOROTATE DEHYDROGENASE (QUINONE), MITOCHONDRIAL-RELATED"/>
    <property type="match status" value="1"/>
</dbReference>
<keyword evidence="11 16" id="KW-0560">Oxidoreductase</keyword>
<dbReference type="PROSITE" id="PS00911">
    <property type="entry name" value="DHODEHASE_1"/>
    <property type="match status" value="1"/>
</dbReference>
<dbReference type="EC" id="1.3.5.2" evidence="6 14"/>
<evidence type="ECO:0000256" key="6">
    <source>
        <dbReference type="ARBA" id="ARBA00012791"/>
    </source>
</evidence>
<reference evidence="16 17" key="1">
    <citation type="submission" date="2023-08" db="EMBL/GenBank/DDBJ databases">
        <title>The draft genome sequence of Paracraurococcus sp. LOR1-02.</title>
        <authorList>
            <person name="Kingkaew E."/>
            <person name="Tanasupawat S."/>
        </authorList>
    </citation>
    <scope>NUCLEOTIDE SEQUENCE [LARGE SCALE GENOMIC DNA]</scope>
    <source>
        <strain evidence="16 17">LOR1-02</strain>
    </source>
</reference>
<dbReference type="InterPro" id="IPR001295">
    <property type="entry name" value="Dihydroorotate_DH_CS"/>
</dbReference>
<evidence type="ECO:0000256" key="13">
    <source>
        <dbReference type="ARBA" id="ARBA00048639"/>
    </source>
</evidence>
<dbReference type="EMBL" id="JAUTWS010000008">
    <property type="protein sequence ID" value="MDO9708682.1"/>
    <property type="molecule type" value="Genomic_DNA"/>
</dbReference>
<evidence type="ECO:0000313" key="17">
    <source>
        <dbReference type="Proteomes" id="UP001243009"/>
    </source>
</evidence>
<comment type="catalytic activity">
    <reaction evidence="13">
        <text>(S)-dihydroorotate + a quinone = orotate + a quinol</text>
        <dbReference type="Rhea" id="RHEA:30187"/>
        <dbReference type="ChEBI" id="CHEBI:24646"/>
        <dbReference type="ChEBI" id="CHEBI:30839"/>
        <dbReference type="ChEBI" id="CHEBI:30864"/>
        <dbReference type="ChEBI" id="CHEBI:132124"/>
        <dbReference type="EC" id="1.3.5.2"/>
    </reaction>
</comment>
<evidence type="ECO:0000256" key="12">
    <source>
        <dbReference type="ARBA" id="ARBA00023136"/>
    </source>
</evidence>
<evidence type="ECO:0000256" key="1">
    <source>
        <dbReference type="ARBA" id="ARBA00001917"/>
    </source>
</evidence>
<dbReference type="Gene3D" id="3.20.20.70">
    <property type="entry name" value="Aldolase class I"/>
    <property type="match status" value="1"/>
</dbReference>
<feature type="domain" description="Dihydroorotate dehydrogenase catalytic" evidence="15">
    <location>
        <begin position="45"/>
        <end position="334"/>
    </location>
</feature>
<keyword evidence="9" id="KW-0288">FMN</keyword>
<comment type="caution">
    <text evidence="16">The sequence shown here is derived from an EMBL/GenBank/DDBJ whole genome shotgun (WGS) entry which is preliminary data.</text>
</comment>
<evidence type="ECO:0000256" key="8">
    <source>
        <dbReference type="ARBA" id="ARBA00022630"/>
    </source>
</evidence>
<dbReference type="Pfam" id="PF01180">
    <property type="entry name" value="DHO_dh"/>
    <property type="match status" value="1"/>
</dbReference>
<dbReference type="PIRSF" id="PIRSF000164">
    <property type="entry name" value="DHO_oxidase"/>
    <property type="match status" value="1"/>
</dbReference>
<dbReference type="NCBIfam" id="NF003652">
    <property type="entry name" value="PRK05286.2-5"/>
    <property type="match status" value="1"/>
</dbReference>
<dbReference type="InterPro" id="IPR005719">
    <property type="entry name" value="Dihydroorotate_DH_2"/>
</dbReference>
<evidence type="ECO:0000256" key="7">
    <source>
        <dbReference type="ARBA" id="ARBA00018366"/>
    </source>
</evidence>
<dbReference type="GO" id="GO:0106430">
    <property type="term" value="F:dihydroorotate dehydrogenase (quinone) activity"/>
    <property type="evidence" value="ECO:0007669"/>
    <property type="project" value="UniProtKB-EC"/>
</dbReference>
<evidence type="ECO:0000256" key="2">
    <source>
        <dbReference type="ARBA" id="ARBA00003125"/>
    </source>
</evidence>
<name>A0ABT9DXQ7_9PROT</name>
<comment type="cofactor">
    <cofactor evidence="1">
        <name>FMN</name>
        <dbReference type="ChEBI" id="CHEBI:58210"/>
    </cofactor>
</comment>
<dbReference type="InterPro" id="IPR012135">
    <property type="entry name" value="Dihydroorotate_DH_1_2"/>
</dbReference>
<dbReference type="NCBIfam" id="NF003645">
    <property type="entry name" value="PRK05286.1-2"/>
    <property type="match status" value="1"/>
</dbReference>
<keyword evidence="10" id="KW-0665">Pyrimidine biosynthesis</keyword>
<sequence length="355" mass="36826">MTPRLASALMPLMRSLDAETAHGLALRGLRAGLAGRDTGPEDPVLATTAFGLSFRNPIGLAAGFDKNAEAVLPLMRLGFGCVECGTVTPRPQPGNPRPRLFRLEEDRAVINRMGFNNAGLEAYRARLAALPRPLPAVLGGNIGVNKEGADPARDYPALYAALAPLVDYVTVNVSSPNTPGLRDLQGEARLIEILDAIAAVRQASGPPLLVKIAPDLAEDALGPIVEACAARGVAGLIIANTTIARPETLRSPHRAETGGLSGPPVFARSTAMLRQAHRLARGRLALVGVGGVSTGVEAFEKIKAGASLVQLYTGFAYGGPALIPRIKAELAALLRREGFTHVAEAVGTGAASTAG</sequence>
<dbReference type="InterPro" id="IPR050074">
    <property type="entry name" value="DHO_dehydrogenase"/>
</dbReference>
<gene>
    <name evidence="16" type="ORF">Q7A36_10035</name>
</gene>
<keyword evidence="12" id="KW-0472">Membrane</keyword>
<keyword evidence="8" id="KW-0285">Flavoprotein</keyword>
<evidence type="ECO:0000256" key="4">
    <source>
        <dbReference type="ARBA" id="ARBA00005161"/>
    </source>
</evidence>
<dbReference type="PROSITE" id="PS00912">
    <property type="entry name" value="DHODEHASE_2"/>
    <property type="match status" value="1"/>
</dbReference>
<comment type="similarity">
    <text evidence="5">Belongs to the dihydroorotate dehydrogenase family. Type 2 subfamily.</text>
</comment>
<keyword evidence="17" id="KW-1185">Reference proteome</keyword>
<evidence type="ECO:0000256" key="11">
    <source>
        <dbReference type="ARBA" id="ARBA00023002"/>
    </source>
</evidence>
<evidence type="ECO:0000259" key="15">
    <source>
        <dbReference type="Pfam" id="PF01180"/>
    </source>
</evidence>
<accession>A0ABT9DXQ7</accession>
<evidence type="ECO:0000256" key="9">
    <source>
        <dbReference type="ARBA" id="ARBA00022643"/>
    </source>
</evidence>
<evidence type="ECO:0000256" key="5">
    <source>
        <dbReference type="ARBA" id="ARBA00005359"/>
    </source>
</evidence>
<comment type="pathway">
    <text evidence="4">Pyrimidine metabolism; UMP biosynthesis via de novo pathway; orotate from (S)-dihydroorotate (quinone route): step 1/1.</text>
</comment>
<comment type="subcellular location">
    <subcellularLocation>
        <location evidence="3">Membrane</location>
    </subcellularLocation>
</comment>
<dbReference type="Proteomes" id="UP001243009">
    <property type="component" value="Unassembled WGS sequence"/>
</dbReference>
<evidence type="ECO:0000256" key="14">
    <source>
        <dbReference type="NCBIfam" id="TIGR01036"/>
    </source>
</evidence>
<dbReference type="SUPFAM" id="SSF51395">
    <property type="entry name" value="FMN-linked oxidoreductases"/>
    <property type="match status" value="1"/>
</dbReference>
<dbReference type="NCBIfam" id="TIGR01036">
    <property type="entry name" value="pyrD_sub2"/>
    <property type="match status" value="1"/>
</dbReference>
<evidence type="ECO:0000256" key="10">
    <source>
        <dbReference type="ARBA" id="ARBA00022975"/>
    </source>
</evidence>
<dbReference type="CDD" id="cd04738">
    <property type="entry name" value="DHOD_2_like"/>
    <property type="match status" value="1"/>
</dbReference>
<dbReference type="PANTHER" id="PTHR48109:SF4">
    <property type="entry name" value="DIHYDROOROTATE DEHYDROGENASE (QUINONE), MITOCHONDRIAL"/>
    <property type="match status" value="1"/>
</dbReference>
<evidence type="ECO:0000256" key="3">
    <source>
        <dbReference type="ARBA" id="ARBA00004370"/>
    </source>
</evidence>
<comment type="function">
    <text evidence="2">Catalyzes the conversion of dihydroorotate to orotate with quinone as electron acceptor.</text>
</comment>
<protein>
    <recommendedName>
        <fullName evidence="7 14">Dihydroorotate dehydrogenase (quinone)</fullName>
        <ecNumber evidence="6 14">1.3.5.2</ecNumber>
    </recommendedName>
</protein>
<organism evidence="16 17">
    <name type="scientific">Paracraurococcus lichenis</name>
    <dbReference type="NCBI Taxonomy" id="3064888"/>
    <lineage>
        <taxon>Bacteria</taxon>
        <taxon>Pseudomonadati</taxon>
        <taxon>Pseudomonadota</taxon>
        <taxon>Alphaproteobacteria</taxon>
        <taxon>Acetobacterales</taxon>
        <taxon>Roseomonadaceae</taxon>
        <taxon>Paracraurococcus</taxon>
    </lineage>
</organism>
<dbReference type="RefSeq" id="WP_305103552.1">
    <property type="nucleotide sequence ID" value="NZ_JAUTWS010000008.1"/>
</dbReference>